<dbReference type="PANTHER" id="PTHR23418">
    <property type="entry name" value="ACIREDUCTONE DIOXYGENASE"/>
    <property type="match status" value="1"/>
</dbReference>
<sequence length="349" mass="39294">MHAYFDNHPTDRRLPHITNPARPVSAETLAKLGVLSVASERGYKNRDVINVSREGMGSVYEEKIRGLFEEHMHEDKEISFPLHLVLKLSFMVKTPTDAWIRIAVTPGDLLVLPAGIYHRFTLDTKHPQPEKVTATTPFLPSNSNADIFIQTRNQFIRRNFNCNIQLHSSSDFPYDRPQVTVHVFPTLPARLIPPNRDSPRNAAIAASVVVAIVVFTVAIVWVRIRRRKLRIRERRIPNQFLDAQEHIVQKLPAEKGTVPAGAEINQSPLLSAPMLDDTERKQTSPRDNPDNVLLTDIPIVVPEETAATSSEPPLEASQHGEETMSLRMSRLEAQMTALLAENPPPKYSD</sequence>
<evidence type="ECO:0000256" key="2">
    <source>
        <dbReference type="ARBA" id="ARBA00001954"/>
    </source>
</evidence>
<evidence type="ECO:0000313" key="13">
    <source>
        <dbReference type="EMBL" id="KAF7353523.1"/>
    </source>
</evidence>
<keyword evidence="12" id="KW-1133">Transmembrane helix</keyword>
<evidence type="ECO:0000256" key="6">
    <source>
        <dbReference type="ARBA" id="ARBA00022964"/>
    </source>
</evidence>
<evidence type="ECO:0000256" key="10">
    <source>
        <dbReference type="ARBA" id="ARBA00039005"/>
    </source>
</evidence>
<evidence type="ECO:0000256" key="12">
    <source>
        <dbReference type="SAM" id="Phobius"/>
    </source>
</evidence>
<proteinExistence type="predicted"/>
<evidence type="ECO:0000256" key="3">
    <source>
        <dbReference type="ARBA" id="ARBA00022596"/>
    </source>
</evidence>
<dbReference type="InterPro" id="IPR014710">
    <property type="entry name" value="RmlC-like_jellyroll"/>
</dbReference>
<feature type="transmembrane region" description="Helical" evidence="12">
    <location>
        <begin position="202"/>
        <end position="224"/>
    </location>
</feature>
<dbReference type="OrthoDB" id="3064800at2759"/>
<dbReference type="AlphaFoldDB" id="A0A8H6Y3L5"/>
<evidence type="ECO:0000256" key="4">
    <source>
        <dbReference type="ARBA" id="ARBA00022605"/>
    </source>
</evidence>
<dbReference type="Pfam" id="PF03079">
    <property type="entry name" value="ARD"/>
    <property type="match status" value="1"/>
</dbReference>
<keyword evidence="5" id="KW-0479">Metal-binding</keyword>
<evidence type="ECO:0000256" key="8">
    <source>
        <dbReference type="ARBA" id="ARBA00023004"/>
    </source>
</evidence>
<reference evidence="13" key="1">
    <citation type="submission" date="2020-05" db="EMBL/GenBank/DDBJ databases">
        <title>Mycena genomes resolve the evolution of fungal bioluminescence.</title>
        <authorList>
            <person name="Tsai I.J."/>
        </authorList>
    </citation>
    <scope>NUCLEOTIDE SEQUENCE</scope>
    <source>
        <strain evidence="13">160909Yilan</strain>
    </source>
</reference>
<dbReference type="PANTHER" id="PTHR23418:SF0">
    <property type="entry name" value="ACIREDUCTONE DIOXYGENASE"/>
    <property type="match status" value="1"/>
</dbReference>
<dbReference type="GO" id="GO:0046872">
    <property type="term" value="F:metal ion binding"/>
    <property type="evidence" value="ECO:0007669"/>
    <property type="project" value="UniProtKB-KW"/>
</dbReference>
<protein>
    <recommendedName>
        <fullName evidence="10">acireductone dioxygenase (Fe(2+)-requiring)</fullName>
        <ecNumber evidence="10">1.13.11.54</ecNumber>
    </recommendedName>
</protein>
<evidence type="ECO:0000256" key="1">
    <source>
        <dbReference type="ARBA" id="ARBA00000428"/>
    </source>
</evidence>
<keyword evidence="12" id="KW-0812">Transmembrane</keyword>
<dbReference type="GO" id="GO:0010309">
    <property type="term" value="F:acireductone dioxygenase [iron(II)-requiring] activity"/>
    <property type="evidence" value="ECO:0007669"/>
    <property type="project" value="UniProtKB-EC"/>
</dbReference>
<evidence type="ECO:0000256" key="7">
    <source>
        <dbReference type="ARBA" id="ARBA00023002"/>
    </source>
</evidence>
<dbReference type="Proteomes" id="UP000623467">
    <property type="component" value="Unassembled WGS sequence"/>
</dbReference>
<dbReference type="Gene3D" id="2.60.120.10">
    <property type="entry name" value="Jelly Rolls"/>
    <property type="match status" value="1"/>
</dbReference>
<dbReference type="EMBL" id="JACAZH010000012">
    <property type="protein sequence ID" value="KAF7353523.1"/>
    <property type="molecule type" value="Genomic_DNA"/>
</dbReference>
<comment type="cofactor">
    <cofactor evidence="2">
        <name>Fe(2+)</name>
        <dbReference type="ChEBI" id="CHEBI:29033"/>
    </cofactor>
</comment>
<evidence type="ECO:0000256" key="11">
    <source>
        <dbReference type="SAM" id="MobiDB-lite"/>
    </source>
</evidence>
<dbReference type="CDD" id="cd02232">
    <property type="entry name" value="cupin_ARD"/>
    <property type="match status" value="1"/>
</dbReference>
<evidence type="ECO:0000256" key="9">
    <source>
        <dbReference type="ARBA" id="ARBA00023167"/>
    </source>
</evidence>
<keyword evidence="8" id="KW-0408">Iron</keyword>
<evidence type="ECO:0000256" key="5">
    <source>
        <dbReference type="ARBA" id="ARBA00022723"/>
    </source>
</evidence>
<accession>A0A8H6Y3L5</accession>
<organism evidence="13 14">
    <name type="scientific">Mycena sanguinolenta</name>
    <dbReference type="NCBI Taxonomy" id="230812"/>
    <lineage>
        <taxon>Eukaryota</taxon>
        <taxon>Fungi</taxon>
        <taxon>Dikarya</taxon>
        <taxon>Basidiomycota</taxon>
        <taxon>Agaricomycotina</taxon>
        <taxon>Agaricomycetes</taxon>
        <taxon>Agaricomycetidae</taxon>
        <taxon>Agaricales</taxon>
        <taxon>Marasmiineae</taxon>
        <taxon>Mycenaceae</taxon>
        <taxon>Mycena</taxon>
    </lineage>
</organism>
<dbReference type="GO" id="GO:0009086">
    <property type="term" value="P:methionine biosynthetic process"/>
    <property type="evidence" value="ECO:0007669"/>
    <property type="project" value="UniProtKB-KW"/>
</dbReference>
<gene>
    <name evidence="13" type="ORF">MSAN_01542100</name>
</gene>
<keyword evidence="14" id="KW-1185">Reference proteome</keyword>
<comment type="caution">
    <text evidence="13">The sequence shown here is derived from an EMBL/GenBank/DDBJ whole genome shotgun (WGS) entry which is preliminary data.</text>
</comment>
<evidence type="ECO:0000313" key="14">
    <source>
        <dbReference type="Proteomes" id="UP000623467"/>
    </source>
</evidence>
<keyword evidence="7" id="KW-0560">Oxidoreductase</keyword>
<keyword evidence="4" id="KW-0028">Amino-acid biosynthesis</keyword>
<feature type="compositionally biased region" description="Basic and acidic residues" evidence="11">
    <location>
        <begin position="277"/>
        <end position="289"/>
    </location>
</feature>
<dbReference type="InterPro" id="IPR011051">
    <property type="entry name" value="RmlC_Cupin_sf"/>
</dbReference>
<keyword evidence="3" id="KW-0533">Nickel</keyword>
<dbReference type="SUPFAM" id="SSF51182">
    <property type="entry name" value="RmlC-like cupins"/>
    <property type="match status" value="1"/>
</dbReference>
<keyword evidence="12" id="KW-0472">Membrane</keyword>
<keyword evidence="9" id="KW-0486">Methionine biosynthesis</keyword>
<name>A0A8H6Y3L5_9AGAR</name>
<dbReference type="InterPro" id="IPR004313">
    <property type="entry name" value="ARD"/>
</dbReference>
<comment type="catalytic activity">
    <reaction evidence="1">
        <text>1,2-dihydroxy-5-(methylsulfanyl)pent-1-en-3-one + O2 = 4-methylsulfanyl-2-oxobutanoate + formate + 2 H(+)</text>
        <dbReference type="Rhea" id="RHEA:24504"/>
        <dbReference type="ChEBI" id="CHEBI:15378"/>
        <dbReference type="ChEBI" id="CHEBI:15379"/>
        <dbReference type="ChEBI" id="CHEBI:15740"/>
        <dbReference type="ChEBI" id="CHEBI:16723"/>
        <dbReference type="ChEBI" id="CHEBI:49252"/>
        <dbReference type="EC" id="1.13.11.54"/>
    </reaction>
</comment>
<feature type="region of interest" description="Disordered" evidence="11">
    <location>
        <begin position="258"/>
        <end position="325"/>
    </location>
</feature>
<dbReference type="EC" id="1.13.11.54" evidence="10"/>
<keyword evidence="6 13" id="KW-0223">Dioxygenase</keyword>